<gene>
    <name evidence="2" type="ORF">CLUMA_CG000112</name>
</gene>
<reference evidence="2 3" key="1">
    <citation type="submission" date="2015-04" db="EMBL/GenBank/DDBJ databases">
        <authorList>
            <person name="Syromyatnikov M.Y."/>
            <person name="Popov V.N."/>
        </authorList>
    </citation>
    <scope>NUCLEOTIDE SEQUENCE [LARGE SCALE GENOMIC DNA]</scope>
</reference>
<accession>A0A1J1HFN7</accession>
<feature type="region of interest" description="Disordered" evidence="1">
    <location>
        <begin position="144"/>
        <end position="170"/>
    </location>
</feature>
<name>A0A1J1HFN7_9DIPT</name>
<proteinExistence type="predicted"/>
<feature type="compositionally biased region" description="Basic and acidic residues" evidence="1">
    <location>
        <begin position="147"/>
        <end position="163"/>
    </location>
</feature>
<protein>
    <submittedName>
        <fullName evidence="2">CLUMA_CG000112, isoform A</fullName>
    </submittedName>
</protein>
<dbReference type="AlphaFoldDB" id="A0A1J1HFN7"/>
<keyword evidence="3" id="KW-1185">Reference proteome</keyword>
<dbReference type="Proteomes" id="UP000183832">
    <property type="component" value="Unassembled WGS sequence"/>
</dbReference>
<evidence type="ECO:0000313" key="2">
    <source>
        <dbReference type="EMBL" id="CRK86370.1"/>
    </source>
</evidence>
<organism evidence="2 3">
    <name type="scientific">Clunio marinus</name>
    <dbReference type="NCBI Taxonomy" id="568069"/>
    <lineage>
        <taxon>Eukaryota</taxon>
        <taxon>Metazoa</taxon>
        <taxon>Ecdysozoa</taxon>
        <taxon>Arthropoda</taxon>
        <taxon>Hexapoda</taxon>
        <taxon>Insecta</taxon>
        <taxon>Pterygota</taxon>
        <taxon>Neoptera</taxon>
        <taxon>Endopterygota</taxon>
        <taxon>Diptera</taxon>
        <taxon>Nematocera</taxon>
        <taxon>Chironomoidea</taxon>
        <taxon>Chironomidae</taxon>
        <taxon>Clunio</taxon>
    </lineage>
</organism>
<sequence length="170" mass="19218">MDMECCTEFQVLLNICEAVDYLNEEASTNQMAVSMDISVVTKGESSVGLENDSEINDKDNENLNHTCHVSVSMEISDTRDSTFTVTGVETFEYASIPLISESNINESEWERRDQNITFRHSGMSFGAYAKRFNDSKNIRQLYSNKSPAERRNRVPLVDLKEDASPTPTNK</sequence>
<evidence type="ECO:0000256" key="1">
    <source>
        <dbReference type="SAM" id="MobiDB-lite"/>
    </source>
</evidence>
<dbReference type="EMBL" id="CVRI01000001">
    <property type="protein sequence ID" value="CRK86370.1"/>
    <property type="molecule type" value="Genomic_DNA"/>
</dbReference>
<evidence type="ECO:0000313" key="3">
    <source>
        <dbReference type="Proteomes" id="UP000183832"/>
    </source>
</evidence>